<keyword evidence="4" id="KW-0802">TPR repeat</keyword>
<dbReference type="Gene3D" id="1.25.40.10">
    <property type="entry name" value="Tetratricopeptide repeat domain"/>
    <property type="match status" value="1"/>
</dbReference>
<gene>
    <name evidence="7" type="ORF">ASN18_3183</name>
</gene>
<proteinExistence type="predicted"/>
<dbReference type="NCBIfam" id="TIGR03302">
    <property type="entry name" value="OM_YfiO"/>
    <property type="match status" value="1"/>
</dbReference>
<dbReference type="InterPro" id="IPR011990">
    <property type="entry name" value="TPR-like_helical_dom_sf"/>
</dbReference>
<evidence type="ECO:0000256" key="5">
    <source>
        <dbReference type="SAM" id="SignalP"/>
    </source>
</evidence>
<dbReference type="PROSITE" id="PS50005">
    <property type="entry name" value="TPR"/>
    <property type="match status" value="1"/>
</dbReference>
<evidence type="ECO:0000313" key="7">
    <source>
        <dbReference type="EMBL" id="KWT75943.1"/>
    </source>
</evidence>
<dbReference type="InterPro" id="IPR017689">
    <property type="entry name" value="BamD"/>
</dbReference>
<evidence type="ECO:0000256" key="2">
    <source>
        <dbReference type="ARBA" id="ARBA00023136"/>
    </source>
</evidence>
<dbReference type="SUPFAM" id="SSF48452">
    <property type="entry name" value="TPR-like"/>
    <property type="match status" value="1"/>
</dbReference>
<keyword evidence="7" id="KW-0449">Lipoprotein</keyword>
<feature type="repeat" description="TPR" evidence="4">
    <location>
        <begin position="77"/>
        <end position="110"/>
    </location>
</feature>
<reference evidence="7 8" key="1">
    <citation type="submission" date="2015-11" db="EMBL/GenBank/DDBJ databases">
        <authorList>
            <person name="Lin W."/>
        </authorList>
    </citation>
    <scope>NUCLEOTIDE SEQUENCE [LARGE SCALE GENOMIC DNA]</scope>
    <source>
        <strain evidence="7 8">HCH-1</strain>
    </source>
</reference>
<sequence>MRVMSDTRILNTRIFIALALCLTLCAACSKQVVKPAYEGPKEAYAKALLLIEEKEYDAGRELLIEITNRDAGTDYAPLAQLKIAESYIKADENEVALEEYRRFLKNYPDNKYSSYAKYQIATLVFNTIEGPDRGYRAAYTAIKEFQSLNEQYPRNPYKDIVPLRIEKSRNILAEHEFYVGEFYYKRDAFAAAIRRFNVILTKFPEYPDMGKLYYHMGLSYKGLKDSAKAREFLDKAKDSTRDTTLLKKIDKELSKL</sequence>
<accession>A0ABR5SB31</accession>
<dbReference type="InterPro" id="IPR039565">
    <property type="entry name" value="BamD-like"/>
</dbReference>
<dbReference type="Proteomes" id="UP000060487">
    <property type="component" value="Unassembled WGS sequence"/>
</dbReference>
<feature type="signal peptide" evidence="5">
    <location>
        <begin position="1"/>
        <end position="26"/>
    </location>
</feature>
<organism evidence="7 8">
    <name type="scientific">Candidatus Magnetominusculus xianensis</name>
    <dbReference type="NCBI Taxonomy" id="1748249"/>
    <lineage>
        <taxon>Bacteria</taxon>
        <taxon>Pseudomonadati</taxon>
        <taxon>Nitrospirota</taxon>
        <taxon>Nitrospiria</taxon>
        <taxon>Nitrospirales</taxon>
        <taxon>Nitrospiraceae</taxon>
        <taxon>Candidatus Magnetominusculus</taxon>
    </lineage>
</organism>
<feature type="chain" id="PRO_5045989119" evidence="5">
    <location>
        <begin position="27"/>
        <end position="256"/>
    </location>
</feature>
<keyword evidence="3" id="KW-0998">Cell outer membrane</keyword>
<comment type="caution">
    <text evidence="7">The sequence shown here is derived from an EMBL/GenBank/DDBJ whole genome shotgun (WGS) entry which is preliminary data.</text>
</comment>
<evidence type="ECO:0000259" key="6">
    <source>
        <dbReference type="Pfam" id="PF13525"/>
    </source>
</evidence>
<dbReference type="InterPro" id="IPR019734">
    <property type="entry name" value="TPR_rpt"/>
</dbReference>
<name>A0ABR5SB31_9BACT</name>
<dbReference type="EMBL" id="LNQR01000128">
    <property type="protein sequence ID" value="KWT75943.1"/>
    <property type="molecule type" value="Genomic_DNA"/>
</dbReference>
<evidence type="ECO:0000256" key="3">
    <source>
        <dbReference type="ARBA" id="ARBA00023237"/>
    </source>
</evidence>
<keyword evidence="8" id="KW-1185">Reference proteome</keyword>
<keyword evidence="1 5" id="KW-0732">Signal</keyword>
<feature type="domain" description="Outer membrane lipoprotein BamD-like" evidence="6">
    <location>
        <begin position="40"/>
        <end position="229"/>
    </location>
</feature>
<evidence type="ECO:0000256" key="4">
    <source>
        <dbReference type="PROSITE-ProRule" id="PRU00339"/>
    </source>
</evidence>
<dbReference type="Pfam" id="PF13525">
    <property type="entry name" value="YfiO"/>
    <property type="match status" value="1"/>
</dbReference>
<evidence type="ECO:0000313" key="8">
    <source>
        <dbReference type="Proteomes" id="UP000060487"/>
    </source>
</evidence>
<protein>
    <submittedName>
        <fullName evidence="7">Outer membrane assembly lipoprotein YfiO</fullName>
    </submittedName>
</protein>
<keyword evidence="2" id="KW-0472">Membrane</keyword>
<evidence type="ECO:0000256" key="1">
    <source>
        <dbReference type="ARBA" id="ARBA00022729"/>
    </source>
</evidence>